<evidence type="ECO:0000313" key="2">
    <source>
        <dbReference type="Proteomes" id="UP000541583"/>
    </source>
</evidence>
<dbReference type="EMBL" id="JACHCB010000014">
    <property type="protein sequence ID" value="MBB6111815.1"/>
    <property type="molecule type" value="Genomic_DNA"/>
</dbReference>
<keyword evidence="2" id="KW-1185">Reference proteome</keyword>
<organism evidence="1 2">
    <name type="scientific">Mucilaginibacter lappiensis</name>
    <dbReference type="NCBI Taxonomy" id="354630"/>
    <lineage>
        <taxon>Bacteria</taxon>
        <taxon>Pseudomonadati</taxon>
        <taxon>Bacteroidota</taxon>
        <taxon>Sphingobacteriia</taxon>
        <taxon>Sphingobacteriales</taxon>
        <taxon>Sphingobacteriaceae</taxon>
        <taxon>Mucilaginibacter</taxon>
    </lineage>
</organism>
<sequence length="34" mass="4167">MHDFFLKNLIFGNNINNYSTMYCIIQFKTYIFVL</sequence>
<name>A0ABR6PPX0_9SPHI</name>
<dbReference type="Proteomes" id="UP000541583">
    <property type="component" value="Unassembled WGS sequence"/>
</dbReference>
<reference evidence="1 2" key="1">
    <citation type="submission" date="2020-08" db="EMBL/GenBank/DDBJ databases">
        <title>Genomic Encyclopedia of Type Strains, Phase IV (KMG-V): Genome sequencing to study the core and pangenomes of soil and plant-associated prokaryotes.</title>
        <authorList>
            <person name="Whitman W."/>
        </authorList>
    </citation>
    <scope>NUCLEOTIDE SEQUENCE [LARGE SCALE GENOMIC DNA]</scope>
    <source>
        <strain evidence="1 2">ANJLi2</strain>
    </source>
</reference>
<protein>
    <submittedName>
        <fullName evidence="1">Uncharacterized protein</fullName>
    </submittedName>
</protein>
<accession>A0ABR6PPX0</accession>
<comment type="caution">
    <text evidence="1">The sequence shown here is derived from an EMBL/GenBank/DDBJ whole genome shotgun (WGS) entry which is preliminary data.</text>
</comment>
<proteinExistence type="predicted"/>
<evidence type="ECO:0000313" key="1">
    <source>
        <dbReference type="EMBL" id="MBB6111815.1"/>
    </source>
</evidence>
<gene>
    <name evidence="1" type="ORF">HDF23_004587</name>
</gene>